<sequence>MPPWIWNRMSPPSAAEEAPRRCMSPPPAAEEAPRRCMPSWISDRTQKASLAGFRKSRPGNAVKRGFDMKVLPKEPLVLEITMEDSVEMGGILFGFLMRYENGSSLLPPLN</sequence>
<dbReference type="EMBL" id="CAMGYJ010000009">
    <property type="protein sequence ID" value="CAI0540570.1"/>
    <property type="molecule type" value="Genomic_DNA"/>
</dbReference>
<dbReference type="AlphaFoldDB" id="A0AAV0PX37"/>
<accession>A0AAV0PX37</accession>
<organism evidence="2 4">
    <name type="scientific">Linum tenue</name>
    <dbReference type="NCBI Taxonomy" id="586396"/>
    <lineage>
        <taxon>Eukaryota</taxon>
        <taxon>Viridiplantae</taxon>
        <taxon>Streptophyta</taxon>
        <taxon>Embryophyta</taxon>
        <taxon>Tracheophyta</taxon>
        <taxon>Spermatophyta</taxon>
        <taxon>Magnoliopsida</taxon>
        <taxon>eudicotyledons</taxon>
        <taxon>Gunneridae</taxon>
        <taxon>Pentapetalae</taxon>
        <taxon>rosids</taxon>
        <taxon>fabids</taxon>
        <taxon>Malpighiales</taxon>
        <taxon>Linaceae</taxon>
        <taxon>Linum</taxon>
    </lineage>
</organism>
<evidence type="ECO:0000313" key="3">
    <source>
        <dbReference type="EMBL" id="CAI0540570.1"/>
    </source>
</evidence>
<gene>
    <name evidence="2" type="ORF">LITE_LOCUS40459</name>
    <name evidence="3" type="ORF">LITE_LOCUS41756</name>
</gene>
<name>A0AAV0PX37_9ROSI</name>
<feature type="region of interest" description="Disordered" evidence="1">
    <location>
        <begin position="1"/>
        <end position="33"/>
    </location>
</feature>
<evidence type="ECO:0000256" key="1">
    <source>
        <dbReference type="SAM" id="MobiDB-lite"/>
    </source>
</evidence>
<proteinExistence type="predicted"/>
<dbReference type="Proteomes" id="UP001154282">
    <property type="component" value="Unassembled WGS sequence"/>
</dbReference>
<keyword evidence="4" id="KW-1185">Reference proteome</keyword>
<protein>
    <submittedName>
        <fullName evidence="2">Uncharacterized protein</fullName>
    </submittedName>
</protein>
<comment type="caution">
    <text evidence="2">The sequence shown here is derived from an EMBL/GenBank/DDBJ whole genome shotgun (WGS) entry which is preliminary data.</text>
</comment>
<evidence type="ECO:0000313" key="4">
    <source>
        <dbReference type="Proteomes" id="UP001154282"/>
    </source>
</evidence>
<reference evidence="2" key="1">
    <citation type="submission" date="2022-08" db="EMBL/GenBank/DDBJ databases">
        <authorList>
            <person name="Gutierrez-Valencia J."/>
        </authorList>
    </citation>
    <scope>NUCLEOTIDE SEQUENCE</scope>
</reference>
<dbReference type="EMBL" id="CAMGYJ010000009">
    <property type="protein sequence ID" value="CAI0475585.1"/>
    <property type="molecule type" value="Genomic_DNA"/>
</dbReference>
<evidence type="ECO:0000313" key="2">
    <source>
        <dbReference type="EMBL" id="CAI0475585.1"/>
    </source>
</evidence>